<protein>
    <submittedName>
        <fullName evidence="4">Ovule protein</fullName>
    </submittedName>
</protein>
<evidence type="ECO:0000313" key="4">
    <source>
        <dbReference type="WBParaSite" id="HDID_0000407401-mRNA-1"/>
    </source>
</evidence>
<evidence type="ECO:0000313" key="2">
    <source>
        <dbReference type="EMBL" id="VDL43352.1"/>
    </source>
</evidence>
<dbReference type="WBParaSite" id="HDID_0000407401-mRNA-1">
    <property type="protein sequence ID" value="HDID_0000407401-mRNA-1"/>
    <property type="gene ID" value="HDID_0000407401"/>
</dbReference>
<feature type="compositionally biased region" description="Basic and acidic residues" evidence="1">
    <location>
        <begin position="1"/>
        <end position="15"/>
    </location>
</feature>
<accession>A0A0R3SGN6</accession>
<evidence type="ECO:0000256" key="1">
    <source>
        <dbReference type="SAM" id="MobiDB-lite"/>
    </source>
</evidence>
<evidence type="ECO:0000313" key="3">
    <source>
        <dbReference type="Proteomes" id="UP000274504"/>
    </source>
</evidence>
<reference evidence="4" key="1">
    <citation type="submission" date="2017-02" db="UniProtKB">
        <authorList>
            <consortium name="WormBaseParasite"/>
        </authorList>
    </citation>
    <scope>IDENTIFICATION</scope>
</reference>
<proteinExistence type="predicted"/>
<name>A0A0R3SGN6_HYMDI</name>
<dbReference type="AlphaFoldDB" id="A0A0R3SGN6"/>
<reference evidence="2 3" key="2">
    <citation type="submission" date="2018-11" db="EMBL/GenBank/DDBJ databases">
        <authorList>
            <consortium name="Pathogen Informatics"/>
        </authorList>
    </citation>
    <scope>NUCLEOTIDE SEQUENCE [LARGE SCALE GENOMIC DNA]</scope>
</reference>
<feature type="compositionally biased region" description="Low complexity" evidence="1">
    <location>
        <begin position="34"/>
        <end position="44"/>
    </location>
</feature>
<gene>
    <name evidence="2" type="ORF">HDID_LOCUS4072</name>
</gene>
<dbReference type="Proteomes" id="UP000274504">
    <property type="component" value="Unassembled WGS sequence"/>
</dbReference>
<dbReference type="OrthoDB" id="6284651at2759"/>
<feature type="compositionally biased region" description="Polar residues" evidence="1">
    <location>
        <begin position="17"/>
        <end position="30"/>
    </location>
</feature>
<organism evidence="4">
    <name type="scientific">Hymenolepis diminuta</name>
    <name type="common">Rat tapeworm</name>
    <dbReference type="NCBI Taxonomy" id="6216"/>
    <lineage>
        <taxon>Eukaryota</taxon>
        <taxon>Metazoa</taxon>
        <taxon>Spiralia</taxon>
        <taxon>Lophotrochozoa</taxon>
        <taxon>Platyhelminthes</taxon>
        <taxon>Cestoda</taxon>
        <taxon>Eucestoda</taxon>
        <taxon>Cyclophyllidea</taxon>
        <taxon>Hymenolepididae</taxon>
        <taxon>Hymenolepis</taxon>
    </lineage>
</organism>
<dbReference type="EMBL" id="UYSG01001421">
    <property type="protein sequence ID" value="VDL43352.1"/>
    <property type="molecule type" value="Genomic_DNA"/>
</dbReference>
<sequence>MVDTKQEEYEMDLRWRANSNDPQNQQSPFHQSRPEYPSSEESSFEFLHRMHPVDSEPDFFSSYNPRPERRGICDLCGYISE</sequence>
<feature type="region of interest" description="Disordered" evidence="1">
    <location>
        <begin position="1"/>
        <end position="44"/>
    </location>
</feature>